<reference evidence="1 2" key="1">
    <citation type="journal article" date="2023" name="Sci. Data">
        <title>Genome assembly of the Korean intertidal mud-creeper Batillaria attramentaria.</title>
        <authorList>
            <person name="Patra A.K."/>
            <person name="Ho P.T."/>
            <person name="Jun S."/>
            <person name="Lee S.J."/>
            <person name="Kim Y."/>
            <person name="Won Y.J."/>
        </authorList>
    </citation>
    <scope>NUCLEOTIDE SEQUENCE [LARGE SCALE GENOMIC DNA]</scope>
    <source>
        <strain evidence="1">Wonlab-2016</strain>
    </source>
</reference>
<keyword evidence="2" id="KW-1185">Reference proteome</keyword>
<comment type="caution">
    <text evidence="1">The sequence shown here is derived from an EMBL/GenBank/DDBJ whole genome shotgun (WGS) entry which is preliminary data.</text>
</comment>
<proteinExistence type="predicted"/>
<name>A0ABD0J263_9CAEN</name>
<dbReference type="EMBL" id="JACVVK020000723">
    <property type="protein sequence ID" value="KAK7451835.1"/>
    <property type="molecule type" value="Genomic_DNA"/>
</dbReference>
<gene>
    <name evidence="1" type="ORF">BaRGS_00039785</name>
</gene>
<evidence type="ECO:0000313" key="1">
    <source>
        <dbReference type="EMBL" id="KAK7451835.1"/>
    </source>
</evidence>
<sequence length="74" mass="7933">MLLESASPVSRPCQLAQNSVYTINTLLSCSLGWNKRSASDERCREAGQASRGASVFSVQCTGVVCGFLKECWGS</sequence>
<dbReference type="AlphaFoldDB" id="A0ABD0J263"/>
<evidence type="ECO:0000313" key="2">
    <source>
        <dbReference type="Proteomes" id="UP001519460"/>
    </source>
</evidence>
<dbReference type="Proteomes" id="UP001519460">
    <property type="component" value="Unassembled WGS sequence"/>
</dbReference>
<accession>A0ABD0J263</accession>
<protein>
    <submittedName>
        <fullName evidence="1">Uncharacterized protein</fullName>
    </submittedName>
</protein>
<organism evidence="1 2">
    <name type="scientific">Batillaria attramentaria</name>
    <dbReference type="NCBI Taxonomy" id="370345"/>
    <lineage>
        <taxon>Eukaryota</taxon>
        <taxon>Metazoa</taxon>
        <taxon>Spiralia</taxon>
        <taxon>Lophotrochozoa</taxon>
        <taxon>Mollusca</taxon>
        <taxon>Gastropoda</taxon>
        <taxon>Caenogastropoda</taxon>
        <taxon>Sorbeoconcha</taxon>
        <taxon>Cerithioidea</taxon>
        <taxon>Batillariidae</taxon>
        <taxon>Batillaria</taxon>
    </lineage>
</organism>